<protein>
    <recommendedName>
        <fullName evidence="1">Spermatogenesis-associated protein 20-like TRX domain-containing protein</fullName>
    </recommendedName>
</protein>
<dbReference type="PANTHER" id="PTHR42899">
    <property type="entry name" value="SPERMATOGENESIS-ASSOCIATED PROTEIN 20"/>
    <property type="match status" value="1"/>
</dbReference>
<dbReference type="AlphaFoldDB" id="A0A143HCA3"/>
<dbReference type="GO" id="GO:0005975">
    <property type="term" value="P:carbohydrate metabolic process"/>
    <property type="evidence" value="ECO:0007669"/>
    <property type="project" value="InterPro"/>
</dbReference>
<feature type="domain" description="Spermatogenesis-associated protein 20-like TRX" evidence="1">
    <location>
        <begin position="8"/>
        <end position="168"/>
    </location>
</feature>
<evidence type="ECO:0000313" key="2">
    <source>
        <dbReference type="EMBL" id="AMW98901.1"/>
    </source>
</evidence>
<dbReference type="PANTHER" id="PTHR42899:SF1">
    <property type="entry name" value="SPERMATOGENESIS-ASSOCIATED PROTEIN 20"/>
    <property type="match status" value="1"/>
</dbReference>
<dbReference type="SUPFAM" id="SSF52833">
    <property type="entry name" value="Thioredoxin-like"/>
    <property type="match status" value="1"/>
</dbReference>
<dbReference type="CDD" id="cd02955">
    <property type="entry name" value="SSP411"/>
    <property type="match status" value="1"/>
</dbReference>
<dbReference type="Gene3D" id="1.50.10.10">
    <property type="match status" value="1"/>
</dbReference>
<reference evidence="2 3" key="1">
    <citation type="journal article" date="2016" name="Genome Announc.">
        <title>Whole-Genome Sequence of Rummeliibacillus stabekisii Strain PP9 Isolated from Antarctic Soil.</title>
        <authorList>
            <person name="da Mota F.F."/>
            <person name="Vollu R.E."/>
            <person name="Jurelevicius D."/>
            <person name="Seldin L."/>
        </authorList>
    </citation>
    <scope>NUCLEOTIDE SEQUENCE [LARGE SCALE GENOMIC DNA]</scope>
    <source>
        <strain evidence="2 3">PP9</strain>
    </source>
</reference>
<sequence>MPNEKKANRLINETSPYLLQHAYNPVNWYPWGEEAFTVAKEEDKPVLVSIGYSTCHWCHVMAHESFEDEEVAFLLNKWFICIKVDREERPDIDSIYMNVCQMMTGSGGWPLNVFLTPDQKPYFAGTYFSKYSMYKRPGMMEILPYLAKAYHKERDRVDEVGAQIMDALSDLSKPEKSAIHEDAAGKAYGQLKQGYDKVYGGFGTEPKFPNPSQLLYLLRYYNMTGEKEALEMATKTLNAIYRGGTYDHIGFGFARYSTDRMWLVPHFEKMLYDQALLIQCYTEAYQITKDEKYKQIVYEIIKFIKREMQHPDGGFYSAIDADSEGVEGKYYTWDYDEVIDILGPEIGKAFAEDYDVTLEGNFEEVNIPNLIHTQNRKLSTEKQEECRLKLLKAREKRVYPHVDDKILTAWNTLLIAALAKAGGVFEEKTFIELAQEADVFLQKNVVKENELYVSYREQKVSQPGFLDDYANYLWALNELYLATGKNEYLKRAHHMADQTIENFHDAEHGAFFLTSHAASPLIVREKTAIDNAYPVGNSTLAVQMFRLGKLLEDDKYRNLGDEILQTFASDINRYPGGTFWLLQALLAYQAPSSEIHINNPTRGIKKALFSFYRPFDVWHIKDEGPFEMQICEDYACQLAIHNEEEAFKKLGHTNIAD</sequence>
<organism evidence="2 3">
    <name type="scientific">Rummeliibacillus stabekisii</name>
    <dbReference type="NCBI Taxonomy" id="241244"/>
    <lineage>
        <taxon>Bacteria</taxon>
        <taxon>Bacillati</taxon>
        <taxon>Bacillota</taxon>
        <taxon>Bacilli</taxon>
        <taxon>Bacillales</taxon>
        <taxon>Caryophanaceae</taxon>
        <taxon>Rummeliibacillus</taxon>
    </lineage>
</organism>
<proteinExistence type="predicted"/>
<dbReference type="InterPro" id="IPR008928">
    <property type="entry name" value="6-hairpin_glycosidase_sf"/>
</dbReference>
<dbReference type="RefSeq" id="WP_066786816.1">
    <property type="nucleotide sequence ID" value="NZ_CP014806.1"/>
</dbReference>
<dbReference type="InterPro" id="IPR012341">
    <property type="entry name" value="6hp_glycosidase-like_sf"/>
</dbReference>
<dbReference type="SUPFAM" id="SSF48208">
    <property type="entry name" value="Six-hairpin glycosidases"/>
    <property type="match status" value="1"/>
</dbReference>
<dbReference type="STRING" id="241244.ATY39_05195"/>
<reference evidence="3" key="2">
    <citation type="submission" date="2016-03" db="EMBL/GenBank/DDBJ databases">
        <authorList>
            <person name="Ploux O."/>
        </authorList>
    </citation>
    <scope>NUCLEOTIDE SEQUENCE [LARGE SCALE GENOMIC DNA]</scope>
    <source>
        <strain evidence="3">PP9</strain>
    </source>
</reference>
<dbReference type="OrthoDB" id="9762614at2"/>
<dbReference type="KEGG" id="rst:ATY39_05195"/>
<dbReference type="Proteomes" id="UP000076021">
    <property type="component" value="Chromosome"/>
</dbReference>
<evidence type="ECO:0000259" key="1">
    <source>
        <dbReference type="Pfam" id="PF03190"/>
    </source>
</evidence>
<dbReference type="InterPro" id="IPR024705">
    <property type="entry name" value="Ssp411"/>
</dbReference>
<evidence type="ECO:0000313" key="3">
    <source>
        <dbReference type="Proteomes" id="UP000076021"/>
    </source>
</evidence>
<dbReference type="Pfam" id="PF03190">
    <property type="entry name" value="Thioredox_DsbH"/>
    <property type="match status" value="1"/>
</dbReference>
<keyword evidence="3" id="KW-1185">Reference proteome</keyword>
<dbReference type="EMBL" id="CP014806">
    <property type="protein sequence ID" value="AMW98901.1"/>
    <property type="molecule type" value="Genomic_DNA"/>
</dbReference>
<name>A0A143HCA3_9BACL</name>
<dbReference type="PIRSF" id="PIRSF006402">
    <property type="entry name" value="UCP006402_thioredoxin"/>
    <property type="match status" value="1"/>
</dbReference>
<dbReference type="InterPro" id="IPR004879">
    <property type="entry name" value="Ssp411-like_TRX"/>
</dbReference>
<dbReference type="Gene3D" id="3.40.30.10">
    <property type="entry name" value="Glutaredoxin"/>
    <property type="match status" value="1"/>
</dbReference>
<dbReference type="Gene3D" id="1.50.10.20">
    <property type="match status" value="1"/>
</dbReference>
<accession>A0A143HCA3</accession>
<dbReference type="InterPro" id="IPR036249">
    <property type="entry name" value="Thioredoxin-like_sf"/>
</dbReference>
<gene>
    <name evidence="2" type="ORF">ATY39_05195</name>
</gene>